<evidence type="ECO:0000313" key="1">
    <source>
        <dbReference type="EMBL" id="XBV46937.1"/>
    </source>
</evidence>
<dbReference type="InterPro" id="IPR014347">
    <property type="entry name" value="Tautomerase/MIF_sf"/>
</dbReference>
<reference evidence="1" key="1">
    <citation type="submission" date="2024-06" db="EMBL/GenBank/DDBJ databases">
        <title>Multiomics insights into the TNT degradation mechanism by Pantoea sp. BJ2 isolated from an ammunition destruction site.</title>
        <authorList>
            <person name="Luo J."/>
        </authorList>
    </citation>
    <scope>NUCLEOTIDE SEQUENCE</scope>
    <source>
        <strain evidence="1">BJ2</strain>
        <plasmid evidence="1">plasmindA</plasmid>
    </source>
</reference>
<keyword evidence="1" id="KW-0614">Plasmid</keyword>
<dbReference type="AlphaFoldDB" id="A0AAU7U1U9"/>
<dbReference type="Gene3D" id="3.30.429.10">
    <property type="entry name" value="Macrophage Migration Inhibitory Factor"/>
    <property type="match status" value="1"/>
</dbReference>
<accession>A0AAU7U1U9</accession>
<geneLocation type="plasmid" evidence="1">
    <name>plasmindA</name>
</geneLocation>
<dbReference type="PANTHER" id="PTHR38460">
    <property type="entry name" value="TAUTOMERASE YOLI-RELATED"/>
    <property type="match status" value="1"/>
</dbReference>
<organism evidence="1">
    <name type="scientific">Pantoea sp. BJ2</name>
    <dbReference type="NCBI Taxonomy" id="3141322"/>
    <lineage>
        <taxon>Bacteria</taxon>
        <taxon>Pseudomonadati</taxon>
        <taxon>Pseudomonadota</taxon>
        <taxon>Gammaproteobacteria</taxon>
        <taxon>Enterobacterales</taxon>
        <taxon>Erwiniaceae</taxon>
        <taxon>Pantoea</taxon>
    </lineage>
</organism>
<sequence length="148" mass="16868">MDVLPASTTHLSRSNLTVMNIACHRTPRKLPQHLLRTICCIVLTQCDAHISRSGQQRIQVIESLAAPRFIYDRHYLSGGRSDRYVLLNIVAGKPRSAEQKRATYRVLSERLQQRLNLDPNDLMIIIQQTQPEDWSFSGGKMLDLGMIV</sequence>
<dbReference type="RefSeq" id="WP_350262162.1">
    <property type="nucleotide sequence ID" value="NZ_CP158293.1"/>
</dbReference>
<dbReference type="Pfam" id="PF14552">
    <property type="entry name" value="Tautomerase_2"/>
    <property type="match status" value="1"/>
</dbReference>
<dbReference type="EMBL" id="CP158293">
    <property type="protein sequence ID" value="XBV46937.1"/>
    <property type="molecule type" value="Genomic_DNA"/>
</dbReference>
<name>A0AAU7U1U9_9GAMM</name>
<protein>
    <submittedName>
        <fullName evidence="1">Tautomerase family protein</fullName>
    </submittedName>
</protein>
<gene>
    <name evidence="1" type="ORF">AAF463_22585</name>
</gene>
<proteinExistence type="predicted"/>
<dbReference type="InterPro" id="IPR037479">
    <property type="entry name" value="Tauto_MSAD"/>
</dbReference>
<dbReference type="SUPFAM" id="SSF55331">
    <property type="entry name" value="Tautomerase/MIF"/>
    <property type="match status" value="1"/>
</dbReference>
<dbReference type="PANTHER" id="PTHR38460:SF1">
    <property type="entry name" value="TAUTOMERASE YOLI-RELATED"/>
    <property type="match status" value="1"/>
</dbReference>